<dbReference type="CDD" id="cd19757">
    <property type="entry name" value="Bbox1"/>
    <property type="match status" value="1"/>
</dbReference>
<keyword evidence="2" id="KW-0862">Zinc</keyword>
<sequence>MELIIATNHILFIDQEVMASSKPIQCGPCQEGKVKNKADIWCNNCDEGLCSTCSGHHKRSKLSRHHKTIDIKIHKPSIHAIKTVCDKHYQQLNLYCTGHLMPCCDECISISHSKCTGIQSLADVVEKTKIEKFKESLDKDIRSTLDNLNKMVQNKSGNIKREEQQYESIKETIAIFREKINNHLDHLEEKLCHEIDTILNQEKSKMSNLTTEIEEKKGKLNRIKDQLNAVTTKSSKLHSFLEVHQIEQQVHQCQRFVEDLEDDDRAKELEIKLKHNEDIDEILCKLESLESLGEVIVDKIEIAEENRGTSVRRGAQVESGEQSNINDMTMDIETKIEININDTISDMICMMDGRFIIISQNTGKVILLTPDGKLEKQFTISGKARSVTQINQDTIAITYYIESAIKMFNMEKETVTKVIKLDKICWGLSFSNNSFAVGLDKNEIRIIDLEGNTLKSIPVQSESILDFFVHCNDRVIYSDYKDEAVYCVDESGTQIWKYKQDISFPAGLCTDSYGNIFVADYGSRSIIVISKDGKDSKVLVNKKDERKKPWRISFKYNESSGFICDYLCTNLTKFNLSCR</sequence>
<keyword evidence="2" id="KW-0479">Metal-binding</keyword>
<dbReference type="AlphaFoldDB" id="A0A8B6CDW1"/>
<keyword evidence="7" id="KW-1185">Reference proteome</keyword>
<evidence type="ECO:0000313" key="7">
    <source>
        <dbReference type="Proteomes" id="UP000596742"/>
    </source>
</evidence>
<dbReference type="EMBL" id="UYJE01001492">
    <property type="protein sequence ID" value="VDI02630.1"/>
    <property type="molecule type" value="Genomic_DNA"/>
</dbReference>
<evidence type="ECO:0000259" key="5">
    <source>
        <dbReference type="PROSITE" id="PS50119"/>
    </source>
</evidence>
<dbReference type="PROSITE" id="PS51125">
    <property type="entry name" value="NHL"/>
    <property type="match status" value="1"/>
</dbReference>
<evidence type="ECO:0000256" key="4">
    <source>
        <dbReference type="SAM" id="Coils"/>
    </source>
</evidence>
<dbReference type="InterPro" id="IPR047153">
    <property type="entry name" value="TRIM45/56/19-like"/>
</dbReference>
<dbReference type="InterPro" id="IPR011042">
    <property type="entry name" value="6-blade_b-propeller_TolB-like"/>
</dbReference>
<feature type="coiled-coil region" evidence="4">
    <location>
        <begin position="145"/>
        <end position="263"/>
    </location>
</feature>
<evidence type="ECO:0000313" key="6">
    <source>
        <dbReference type="EMBL" id="VDI02630.1"/>
    </source>
</evidence>
<feature type="domain" description="B box-type" evidence="5">
    <location>
        <begin position="21"/>
        <end position="71"/>
    </location>
</feature>
<comment type="caution">
    <text evidence="6">The sequence shown here is derived from an EMBL/GenBank/DDBJ whole genome shotgun (WGS) entry which is preliminary data.</text>
</comment>
<feature type="repeat" description="NHL" evidence="3">
    <location>
        <begin position="501"/>
        <end position="532"/>
    </location>
</feature>
<dbReference type="InterPro" id="IPR001258">
    <property type="entry name" value="NHL_repeat"/>
</dbReference>
<dbReference type="PROSITE" id="PS50119">
    <property type="entry name" value="ZF_BBOX"/>
    <property type="match status" value="1"/>
</dbReference>
<dbReference type="GO" id="GO:0008270">
    <property type="term" value="F:zinc ion binding"/>
    <property type="evidence" value="ECO:0007669"/>
    <property type="project" value="UniProtKB-KW"/>
</dbReference>
<dbReference type="InterPro" id="IPR000315">
    <property type="entry name" value="Znf_B-box"/>
</dbReference>
<protein>
    <recommendedName>
        <fullName evidence="5">B box-type domain-containing protein</fullName>
    </recommendedName>
</protein>
<dbReference type="OrthoDB" id="9986513at2759"/>
<dbReference type="Gene3D" id="2.120.10.30">
    <property type="entry name" value="TolB, C-terminal domain"/>
    <property type="match status" value="1"/>
</dbReference>
<gene>
    <name evidence="6" type="ORF">MGAL_10B023791</name>
</gene>
<keyword evidence="1" id="KW-0677">Repeat</keyword>
<dbReference type="SUPFAM" id="SSF101898">
    <property type="entry name" value="NHL repeat"/>
    <property type="match status" value="1"/>
</dbReference>
<keyword evidence="2" id="KW-0863">Zinc-finger</keyword>
<proteinExistence type="predicted"/>
<dbReference type="Proteomes" id="UP000596742">
    <property type="component" value="Unassembled WGS sequence"/>
</dbReference>
<dbReference type="PANTHER" id="PTHR25462:SF296">
    <property type="entry name" value="MEIOTIC P26, ISOFORM F"/>
    <property type="match status" value="1"/>
</dbReference>
<accession>A0A8B6CDW1</accession>
<dbReference type="PANTHER" id="PTHR25462">
    <property type="entry name" value="BONUS, ISOFORM C-RELATED"/>
    <property type="match status" value="1"/>
</dbReference>
<reference evidence="6" key="1">
    <citation type="submission" date="2018-11" db="EMBL/GenBank/DDBJ databases">
        <authorList>
            <person name="Alioto T."/>
            <person name="Alioto T."/>
        </authorList>
    </citation>
    <scope>NUCLEOTIDE SEQUENCE</scope>
</reference>
<organism evidence="6 7">
    <name type="scientific">Mytilus galloprovincialis</name>
    <name type="common">Mediterranean mussel</name>
    <dbReference type="NCBI Taxonomy" id="29158"/>
    <lineage>
        <taxon>Eukaryota</taxon>
        <taxon>Metazoa</taxon>
        <taxon>Spiralia</taxon>
        <taxon>Lophotrochozoa</taxon>
        <taxon>Mollusca</taxon>
        <taxon>Bivalvia</taxon>
        <taxon>Autobranchia</taxon>
        <taxon>Pteriomorphia</taxon>
        <taxon>Mytilida</taxon>
        <taxon>Mytiloidea</taxon>
        <taxon>Mytilidae</taxon>
        <taxon>Mytilinae</taxon>
        <taxon>Mytilus</taxon>
    </lineage>
</organism>
<dbReference type="Gene3D" id="3.30.160.60">
    <property type="entry name" value="Classic Zinc Finger"/>
    <property type="match status" value="1"/>
</dbReference>
<evidence type="ECO:0000256" key="3">
    <source>
        <dbReference type="PROSITE-ProRule" id="PRU00504"/>
    </source>
</evidence>
<name>A0A8B6CDW1_MYTGA</name>
<evidence type="ECO:0000256" key="2">
    <source>
        <dbReference type="PROSITE-ProRule" id="PRU00024"/>
    </source>
</evidence>
<keyword evidence="4" id="KW-0175">Coiled coil</keyword>
<evidence type="ECO:0000256" key="1">
    <source>
        <dbReference type="ARBA" id="ARBA00022737"/>
    </source>
</evidence>